<dbReference type="Proteomes" id="UP001153678">
    <property type="component" value="Unassembled WGS sequence"/>
</dbReference>
<keyword evidence="2" id="KW-1185">Reference proteome</keyword>
<protein>
    <submittedName>
        <fullName evidence="1">5582_t:CDS:1</fullName>
    </submittedName>
</protein>
<dbReference type="OrthoDB" id="414698at2759"/>
<dbReference type="Gene3D" id="1.25.40.10">
    <property type="entry name" value="Tetratricopeptide repeat domain"/>
    <property type="match status" value="1"/>
</dbReference>
<name>A0A9W4SJL7_9GLOM</name>
<sequence>MASAASQLQQKVLSFWFKDFKNGQILPPSFLQFWFSGGAVDIECRKHFSKELEDIFEKRSYVDELKKTPEGTLSLTILLDQFPRNIFRGTARPFVDFDPLALEIAKYCLHLKWDEKLEPIQKVFIYLPLEHSEKMEDQDLSLQKYKCLADTAPEVHSETLKSFLDYAESHRNIIKQFGRFPHRNKFLGRIPKKEEIDFLEQCGETFDP</sequence>
<gene>
    <name evidence="1" type="ORF">FWILDA_LOCUS5309</name>
</gene>
<dbReference type="SUPFAM" id="SSF48452">
    <property type="entry name" value="TPR-like"/>
    <property type="match status" value="1"/>
</dbReference>
<dbReference type="EMBL" id="CAMKVN010000876">
    <property type="protein sequence ID" value="CAI2171900.1"/>
    <property type="molecule type" value="Genomic_DNA"/>
</dbReference>
<evidence type="ECO:0000313" key="1">
    <source>
        <dbReference type="EMBL" id="CAI2171900.1"/>
    </source>
</evidence>
<dbReference type="AlphaFoldDB" id="A0A9W4SJL7"/>
<accession>A0A9W4SJL7</accession>
<organism evidence="1 2">
    <name type="scientific">Funneliformis geosporum</name>
    <dbReference type="NCBI Taxonomy" id="1117311"/>
    <lineage>
        <taxon>Eukaryota</taxon>
        <taxon>Fungi</taxon>
        <taxon>Fungi incertae sedis</taxon>
        <taxon>Mucoromycota</taxon>
        <taxon>Glomeromycotina</taxon>
        <taxon>Glomeromycetes</taxon>
        <taxon>Glomerales</taxon>
        <taxon>Glomeraceae</taxon>
        <taxon>Funneliformis</taxon>
    </lineage>
</organism>
<evidence type="ECO:0000313" key="2">
    <source>
        <dbReference type="Proteomes" id="UP001153678"/>
    </source>
</evidence>
<proteinExistence type="predicted"/>
<dbReference type="InterPro" id="IPR011990">
    <property type="entry name" value="TPR-like_helical_dom_sf"/>
</dbReference>
<dbReference type="Gene3D" id="1.20.58.320">
    <property type="entry name" value="TPR-like"/>
    <property type="match status" value="1"/>
</dbReference>
<dbReference type="InterPro" id="IPR010323">
    <property type="entry name" value="DUF924"/>
</dbReference>
<reference evidence="1" key="1">
    <citation type="submission" date="2022-08" db="EMBL/GenBank/DDBJ databases">
        <authorList>
            <person name="Kallberg Y."/>
            <person name="Tangrot J."/>
            <person name="Rosling A."/>
        </authorList>
    </citation>
    <scope>NUCLEOTIDE SEQUENCE</scope>
    <source>
        <strain evidence="1">Wild A</strain>
    </source>
</reference>
<comment type="caution">
    <text evidence="1">The sequence shown here is derived from an EMBL/GenBank/DDBJ whole genome shotgun (WGS) entry which is preliminary data.</text>
</comment>
<dbReference type="Pfam" id="PF06041">
    <property type="entry name" value="DUF924"/>
    <property type="match status" value="1"/>
</dbReference>